<keyword evidence="5" id="KW-0812">Transmembrane</keyword>
<evidence type="ECO:0000256" key="5">
    <source>
        <dbReference type="ARBA" id="ARBA00022692"/>
    </source>
</evidence>
<reference evidence="13" key="1">
    <citation type="submission" date="2017-02" db="UniProtKB">
        <authorList>
            <consortium name="WormBaseParasite"/>
        </authorList>
    </citation>
    <scope>IDENTIFICATION</scope>
</reference>
<keyword evidence="12" id="KW-1185">Reference proteome</keyword>
<keyword evidence="7" id="KW-1133">Transmembrane helix</keyword>
<keyword evidence="8 10" id="KW-0333">Golgi apparatus</keyword>
<dbReference type="GO" id="GO:0016758">
    <property type="term" value="F:hexosyltransferase activity"/>
    <property type="evidence" value="ECO:0007669"/>
    <property type="project" value="InterPro"/>
</dbReference>
<dbReference type="InterPro" id="IPR002659">
    <property type="entry name" value="Glyco_trans_31"/>
</dbReference>
<dbReference type="GO" id="GO:0006493">
    <property type="term" value="P:protein O-linked glycosylation"/>
    <property type="evidence" value="ECO:0007669"/>
    <property type="project" value="TreeGrafter"/>
</dbReference>
<comment type="similarity">
    <text evidence="2 10">Belongs to the glycosyltransferase 31 family.</text>
</comment>
<keyword evidence="4" id="KW-0808">Transferase</keyword>
<evidence type="ECO:0000256" key="2">
    <source>
        <dbReference type="ARBA" id="ARBA00008661"/>
    </source>
</evidence>
<evidence type="ECO:0000313" key="11">
    <source>
        <dbReference type="EMBL" id="VDD97732.1"/>
    </source>
</evidence>
<dbReference type="PANTHER" id="PTHR11214">
    <property type="entry name" value="BETA-1,3-N-ACETYLGLUCOSAMINYLTRANSFERASE"/>
    <property type="match status" value="1"/>
</dbReference>
<keyword evidence="9" id="KW-0472">Membrane</keyword>
<evidence type="ECO:0000256" key="8">
    <source>
        <dbReference type="ARBA" id="ARBA00023034"/>
    </source>
</evidence>
<organism evidence="13">
    <name type="scientific">Enterobius vermicularis</name>
    <name type="common">Human pinworm</name>
    <dbReference type="NCBI Taxonomy" id="51028"/>
    <lineage>
        <taxon>Eukaryota</taxon>
        <taxon>Metazoa</taxon>
        <taxon>Ecdysozoa</taxon>
        <taxon>Nematoda</taxon>
        <taxon>Chromadorea</taxon>
        <taxon>Rhabditida</taxon>
        <taxon>Spirurina</taxon>
        <taxon>Oxyuridomorpha</taxon>
        <taxon>Oxyuroidea</taxon>
        <taxon>Oxyuridae</taxon>
        <taxon>Enterobius</taxon>
    </lineage>
</organism>
<keyword evidence="3 10" id="KW-0328">Glycosyltransferase</keyword>
<reference evidence="11 12" key="2">
    <citation type="submission" date="2018-10" db="EMBL/GenBank/DDBJ databases">
        <authorList>
            <consortium name="Pathogen Informatics"/>
        </authorList>
    </citation>
    <scope>NUCLEOTIDE SEQUENCE [LARGE SCALE GENOMIC DNA]</scope>
</reference>
<dbReference type="WBParaSite" id="EVEC_0001334101-mRNA-1">
    <property type="protein sequence ID" value="EVEC_0001334101-mRNA-1"/>
    <property type="gene ID" value="EVEC_0001334101"/>
</dbReference>
<protein>
    <recommendedName>
        <fullName evidence="10">Hexosyltransferase</fullName>
        <ecNumber evidence="10">2.4.1.-</ecNumber>
    </recommendedName>
</protein>
<evidence type="ECO:0000256" key="10">
    <source>
        <dbReference type="RuleBase" id="RU363063"/>
    </source>
</evidence>
<evidence type="ECO:0000256" key="6">
    <source>
        <dbReference type="ARBA" id="ARBA00022968"/>
    </source>
</evidence>
<evidence type="ECO:0000313" key="12">
    <source>
        <dbReference type="Proteomes" id="UP000274131"/>
    </source>
</evidence>
<evidence type="ECO:0000256" key="7">
    <source>
        <dbReference type="ARBA" id="ARBA00022989"/>
    </source>
</evidence>
<evidence type="ECO:0000256" key="1">
    <source>
        <dbReference type="ARBA" id="ARBA00004323"/>
    </source>
</evidence>
<accession>A0A0N4VQN7</accession>
<dbReference type="STRING" id="51028.A0A0N4VQN7"/>
<dbReference type="AlphaFoldDB" id="A0A0N4VQN7"/>
<sequence length="143" mass="16962">MKLMRWLGASVSNSSEPLFDITAEYALRKNKMNLTETEWSKLLLEPYRYNWIVLPNDYCTERYPHIKILIVVYTAPENFKARAALRFMYKDKFYSELGVVILFCIGKSTSKAVYIRVQNEASTWNDIILQDYWDVYETLSYKV</sequence>
<dbReference type="PANTHER" id="PTHR11214:SF3">
    <property type="entry name" value="BETA-1,3-GALACTOSYLTRANSFERASE 6"/>
    <property type="match status" value="1"/>
</dbReference>
<evidence type="ECO:0000313" key="13">
    <source>
        <dbReference type="WBParaSite" id="EVEC_0001334101-mRNA-1"/>
    </source>
</evidence>
<dbReference type="Pfam" id="PF01762">
    <property type="entry name" value="Galactosyl_T"/>
    <property type="match status" value="1"/>
</dbReference>
<evidence type="ECO:0000256" key="4">
    <source>
        <dbReference type="ARBA" id="ARBA00022679"/>
    </source>
</evidence>
<keyword evidence="6" id="KW-0735">Signal-anchor</keyword>
<dbReference type="EMBL" id="UXUI01014863">
    <property type="protein sequence ID" value="VDD97732.1"/>
    <property type="molecule type" value="Genomic_DNA"/>
</dbReference>
<dbReference type="EC" id="2.4.1.-" evidence="10"/>
<comment type="subcellular location">
    <subcellularLocation>
        <location evidence="1 10">Golgi apparatus membrane</location>
        <topology evidence="1 10">Single-pass type II membrane protein</topology>
    </subcellularLocation>
</comment>
<evidence type="ECO:0000256" key="9">
    <source>
        <dbReference type="ARBA" id="ARBA00023136"/>
    </source>
</evidence>
<name>A0A0N4VQN7_ENTVE</name>
<evidence type="ECO:0000256" key="3">
    <source>
        <dbReference type="ARBA" id="ARBA00022676"/>
    </source>
</evidence>
<dbReference type="GO" id="GO:0000139">
    <property type="term" value="C:Golgi membrane"/>
    <property type="evidence" value="ECO:0007669"/>
    <property type="project" value="UniProtKB-SubCell"/>
</dbReference>
<proteinExistence type="inferred from homology"/>
<dbReference type="Proteomes" id="UP000274131">
    <property type="component" value="Unassembled WGS sequence"/>
</dbReference>
<gene>
    <name evidence="11" type="ORF">EVEC_LOCUS12483</name>
</gene>
<dbReference type="OrthoDB" id="115198at2759"/>